<evidence type="ECO:0000256" key="1">
    <source>
        <dbReference type="SAM" id="Phobius"/>
    </source>
</evidence>
<dbReference type="EMBL" id="AABVLA010000028">
    <property type="protein sequence ID" value="EAJ1622345.1"/>
    <property type="molecule type" value="Genomic_DNA"/>
</dbReference>
<feature type="transmembrane region" description="Helical" evidence="1">
    <location>
        <begin position="6"/>
        <end position="27"/>
    </location>
</feature>
<dbReference type="AlphaFoldDB" id="A0A7U8G8Y2"/>
<sequence>MLSVAMMINPIGLVLGGIVIVAGLIIANWDKVKSWFKSFIEWLRPVWEPIYNVIKAVFDNKCTLVFTSLRILL</sequence>
<accession>A0A7U8G8Y2</accession>
<comment type="caution">
    <text evidence="2">The sequence shown here is derived from an EMBL/GenBank/DDBJ whole genome shotgun (WGS) entry which is preliminary data.</text>
</comment>
<keyword evidence="3" id="KW-1185">Reference proteome</keyword>
<keyword evidence="1" id="KW-0472">Membrane</keyword>
<keyword evidence="1" id="KW-0812">Transmembrane</keyword>
<evidence type="ECO:0000313" key="3">
    <source>
        <dbReference type="Proteomes" id="UP000535305"/>
    </source>
</evidence>
<keyword evidence="1" id="KW-1133">Transmembrane helix</keyword>
<gene>
    <name evidence="2" type="ORF">CT510_06765</name>
</gene>
<dbReference type="Proteomes" id="UP000535305">
    <property type="component" value="Unassembled WGS sequence"/>
</dbReference>
<proteinExistence type="predicted"/>
<name>A0A7U8G8Y2_CAMUP</name>
<organism evidence="2 3">
    <name type="scientific">Campylobacter upsaliensis</name>
    <dbReference type="NCBI Taxonomy" id="28080"/>
    <lineage>
        <taxon>Bacteria</taxon>
        <taxon>Pseudomonadati</taxon>
        <taxon>Campylobacterota</taxon>
        <taxon>Epsilonproteobacteria</taxon>
        <taxon>Campylobacterales</taxon>
        <taxon>Campylobacteraceae</taxon>
        <taxon>Campylobacter</taxon>
    </lineage>
</organism>
<evidence type="ECO:0000313" key="2">
    <source>
        <dbReference type="EMBL" id="EAJ1622345.1"/>
    </source>
</evidence>
<reference evidence="2 3" key="1">
    <citation type="submission" date="2018-06" db="EMBL/GenBank/DDBJ databases">
        <authorList>
            <consortium name="PulseNet: The National Subtyping Network for Foodborne Disease Surveillance"/>
            <person name="Tarr C.L."/>
            <person name="Trees E."/>
            <person name="Katz L.S."/>
            <person name="Carleton-Romer H.A."/>
            <person name="Stroika S."/>
            <person name="Kucerova Z."/>
            <person name="Roache K.F."/>
            <person name="Sabol A.L."/>
            <person name="Besser J."/>
            <person name="Gerner-Smidt P."/>
        </authorList>
    </citation>
    <scope>NUCLEOTIDE SEQUENCE [LARGE SCALE GENOMIC DNA]</scope>
    <source>
        <strain evidence="2 3">PNUSAC003104</strain>
    </source>
</reference>
<protein>
    <submittedName>
        <fullName evidence="2">Uncharacterized protein</fullName>
    </submittedName>
</protein>